<organism evidence="6 7">
    <name type="scientific">Exophiala bonariae</name>
    <dbReference type="NCBI Taxonomy" id="1690606"/>
    <lineage>
        <taxon>Eukaryota</taxon>
        <taxon>Fungi</taxon>
        <taxon>Dikarya</taxon>
        <taxon>Ascomycota</taxon>
        <taxon>Pezizomycotina</taxon>
        <taxon>Eurotiomycetes</taxon>
        <taxon>Chaetothyriomycetidae</taxon>
        <taxon>Chaetothyriales</taxon>
        <taxon>Herpotrichiellaceae</taxon>
        <taxon>Exophiala</taxon>
    </lineage>
</organism>
<feature type="domain" description="SH3" evidence="4">
    <location>
        <begin position="405"/>
        <end position="462"/>
    </location>
</feature>
<accession>A0AAV9NM72</accession>
<dbReference type="GO" id="GO:0031097">
    <property type="term" value="C:medial cortex"/>
    <property type="evidence" value="ECO:0007669"/>
    <property type="project" value="TreeGrafter"/>
</dbReference>
<dbReference type="AlphaFoldDB" id="A0AAV9NM72"/>
<dbReference type="CDD" id="cd07599">
    <property type="entry name" value="BAR_Rvs167p"/>
    <property type="match status" value="1"/>
</dbReference>
<dbReference type="PROSITE" id="PS50002">
    <property type="entry name" value="SH3"/>
    <property type="match status" value="1"/>
</dbReference>
<evidence type="ECO:0000256" key="3">
    <source>
        <dbReference type="SAM" id="MobiDB-lite"/>
    </source>
</evidence>
<dbReference type="PRINTS" id="PR00452">
    <property type="entry name" value="SH3DOMAIN"/>
</dbReference>
<evidence type="ECO:0000256" key="1">
    <source>
        <dbReference type="ARBA" id="ARBA00022443"/>
    </source>
</evidence>
<dbReference type="SUPFAM" id="SSF50044">
    <property type="entry name" value="SH3-domain"/>
    <property type="match status" value="1"/>
</dbReference>
<protein>
    <recommendedName>
        <fullName evidence="8">SH3 domain-containing protein</fullName>
    </recommendedName>
</protein>
<dbReference type="InterPro" id="IPR004148">
    <property type="entry name" value="BAR_dom"/>
</dbReference>
<dbReference type="GO" id="GO:0051666">
    <property type="term" value="P:actin cortical patch localization"/>
    <property type="evidence" value="ECO:0007669"/>
    <property type="project" value="InterPro"/>
</dbReference>
<dbReference type="GO" id="GO:0006897">
    <property type="term" value="P:endocytosis"/>
    <property type="evidence" value="ECO:0007669"/>
    <property type="project" value="InterPro"/>
</dbReference>
<dbReference type="GeneID" id="89976219"/>
<feature type="compositionally biased region" description="Polar residues" evidence="3">
    <location>
        <begin position="296"/>
        <end position="308"/>
    </location>
</feature>
<dbReference type="SUPFAM" id="SSF103657">
    <property type="entry name" value="BAR/IMD domain-like"/>
    <property type="match status" value="1"/>
</dbReference>
<dbReference type="FunFam" id="2.30.30.40:FF:000100">
    <property type="entry name" value="SH3 domain-containing YSC84-like protein 1"/>
    <property type="match status" value="1"/>
</dbReference>
<evidence type="ECO:0000313" key="6">
    <source>
        <dbReference type="EMBL" id="KAK5061510.1"/>
    </source>
</evidence>
<keyword evidence="7" id="KW-1185">Reference proteome</keyword>
<dbReference type="PROSITE" id="PS51021">
    <property type="entry name" value="BAR"/>
    <property type="match status" value="1"/>
</dbReference>
<gene>
    <name evidence="6" type="ORF">LTR84_008054</name>
</gene>
<dbReference type="InterPro" id="IPR027267">
    <property type="entry name" value="AH/BAR_dom_sf"/>
</dbReference>
<dbReference type="SMART" id="SM00326">
    <property type="entry name" value="SH3"/>
    <property type="match status" value="1"/>
</dbReference>
<dbReference type="GO" id="GO:0008289">
    <property type="term" value="F:lipid binding"/>
    <property type="evidence" value="ECO:0007669"/>
    <property type="project" value="TreeGrafter"/>
</dbReference>
<feature type="domain" description="BAR" evidence="5">
    <location>
        <begin position="6"/>
        <end position="241"/>
    </location>
</feature>
<dbReference type="Proteomes" id="UP001358417">
    <property type="component" value="Unassembled WGS sequence"/>
</dbReference>
<name>A0AAV9NM72_9EURO</name>
<dbReference type="InterPro" id="IPR036028">
    <property type="entry name" value="SH3-like_dom_sf"/>
</dbReference>
<dbReference type="InterPro" id="IPR046982">
    <property type="entry name" value="BIN3/RVS161-like"/>
</dbReference>
<evidence type="ECO:0000256" key="2">
    <source>
        <dbReference type="PROSITE-ProRule" id="PRU00192"/>
    </source>
</evidence>
<evidence type="ECO:0008006" key="8">
    <source>
        <dbReference type="Google" id="ProtNLM"/>
    </source>
</evidence>
<dbReference type="GO" id="GO:1990528">
    <property type="term" value="C:Rvs161p-Rvs167p complex"/>
    <property type="evidence" value="ECO:0007669"/>
    <property type="project" value="TreeGrafter"/>
</dbReference>
<evidence type="ECO:0000259" key="5">
    <source>
        <dbReference type="PROSITE" id="PS51021"/>
    </source>
</evidence>
<dbReference type="Gene3D" id="1.20.1270.60">
    <property type="entry name" value="Arfaptin homology (AH) domain/BAR domain"/>
    <property type="match status" value="1"/>
</dbReference>
<feature type="compositionally biased region" description="Low complexity" evidence="3">
    <location>
        <begin position="327"/>
        <end position="353"/>
    </location>
</feature>
<dbReference type="GO" id="GO:0043332">
    <property type="term" value="C:mating projection tip"/>
    <property type="evidence" value="ECO:0007669"/>
    <property type="project" value="TreeGrafter"/>
</dbReference>
<dbReference type="PANTHER" id="PTHR47174:SF2">
    <property type="entry name" value="SH3 DOMAIN SIGNALLING PROTEIN (AFU_ORTHOLOGUE AFUA_5G07670)"/>
    <property type="match status" value="1"/>
</dbReference>
<comment type="caution">
    <text evidence="6">The sequence shown here is derived from an EMBL/GenBank/DDBJ whole genome shotgun (WGS) entry which is preliminary data.</text>
</comment>
<feature type="region of interest" description="Disordered" evidence="3">
    <location>
        <begin position="277"/>
        <end position="406"/>
    </location>
</feature>
<dbReference type="GO" id="GO:0030479">
    <property type="term" value="C:actin cortical patch"/>
    <property type="evidence" value="ECO:0007669"/>
    <property type="project" value="TreeGrafter"/>
</dbReference>
<dbReference type="RefSeq" id="XP_064710607.1">
    <property type="nucleotide sequence ID" value="XM_064851604.1"/>
</dbReference>
<evidence type="ECO:0000259" key="4">
    <source>
        <dbReference type="PROSITE" id="PS50002"/>
    </source>
</evidence>
<reference evidence="6 7" key="1">
    <citation type="submission" date="2023-08" db="EMBL/GenBank/DDBJ databases">
        <title>Black Yeasts Isolated from many extreme environments.</title>
        <authorList>
            <person name="Coleine C."/>
            <person name="Stajich J.E."/>
            <person name="Selbmann L."/>
        </authorList>
    </citation>
    <scope>NUCLEOTIDE SEQUENCE [LARGE SCALE GENOMIC DNA]</scope>
    <source>
        <strain evidence="6 7">CCFEE 5792</strain>
    </source>
</reference>
<dbReference type="PANTHER" id="PTHR47174">
    <property type="entry name" value="BRIDGING INTEGRATOR 3"/>
    <property type="match status" value="1"/>
</dbReference>
<dbReference type="EMBL" id="JAVRRD010000003">
    <property type="protein sequence ID" value="KAK5061510.1"/>
    <property type="molecule type" value="Genomic_DNA"/>
</dbReference>
<dbReference type="Gene3D" id="2.30.30.40">
    <property type="entry name" value="SH3 Domains"/>
    <property type="match status" value="1"/>
</dbReference>
<dbReference type="Pfam" id="PF03114">
    <property type="entry name" value="BAR"/>
    <property type="match status" value="1"/>
</dbReference>
<dbReference type="GO" id="GO:0097320">
    <property type="term" value="P:plasma membrane tubulation"/>
    <property type="evidence" value="ECO:0007669"/>
    <property type="project" value="TreeGrafter"/>
</dbReference>
<proteinExistence type="predicted"/>
<dbReference type="Pfam" id="PF14604">
    <property type="entry name" value="SH3_9"/>
    <property type="match status" value="1"/>
</dbReference>
<dbReference type="InterPro" id="IPR001452">
    <property type="entry name" value="SH3_domain"/>
</dbReference>
<feature type="compositionally biased region" description="Low complexity" evidence="3">
    <location>
        <begin position="377"/>
        <end position="390"/>
    </location>
</feature>
<keyword evidence="1 2" id="KW-0728">SH3 domain</keyword>
<evidence type="ECO:0000313" key="7">
    <source>
        <dbReference type="Proteomes" id="UP001358417"/>
    </source>
</evidence>
<sequence length="462" mass="51827">MQSVQRHFGKYMRRSADEHNVSVLLKDFDEADHLLAKIIEASKAWSESWVSILTHQHRIFEEFEALYNPIVGAGEDYHGHVAVLTPEPIVRRTNRIRNEYGDLKKDLTEDLNQVEERLIKPAQSAKDDLQLFRKTIKKREDRKLDFERYQSRVDGALKKTKRSERDNAALLKSQADLAAATEAYQAADDHLRNCLPRLLTSVFSLLPHFLAAQIQIQNGLLGHYYTMLHAYCSEEGFPSPAPPMDEVIRMWDDAFKPVQQEAESLPFLASGKAVRMPMNQENGHGPGHTNGYRRPSATSAFNRTQSVSPARALPPSPSYDNKPKIASSPSGLSLLSPPTPQETLPSPSPSTSLYQTPMSFSPAGPNVDYFSRDRQPSSTSLSSAISSSIAQKKRPPPPPPRLPSQPSLFVTALYDFDGQSVGDLIFREGDRIRVLKKTESTDDWWQGELRGTKGPFPANYCQ</sequence>